<dbReference type="Proteomes" id="UP000051672">
    <property type="component" value="Unassembled WGS sequence"/>
</dbReference>
<gene>
    <name evidence="1" type="ORF">FC34_GL000964</name>
</gene>
<proteinExistence type="predicted"/>
<evidence type="ECO:0000313" key="2">
    <source>
        <dbReference type="Proteomes" id="UP000051672"/>
    </source>
</evidence>
<comment type="caution">
    <text evidence="1">The sequence shown here is derived from an EMBL/GenBank/DDBJ whole genome shotgun (WGS) entry which is preliminary data.</text>
</comment>
<keyword evidence="2" id="KW-1185">Reference proteome</keyword>
<dbReference type="AlphaFoldDB" id="A0A0R2AX28"/>
<reference evidence="1 2" key="1">
    <citation type="journal article" date="2015" name="Genome Announc.">
        <title>Expanding the biotechnology potential of lactobacilli through comparative genomics of 213 strains and associated genera.</title>
        <authorList>
            <person name="Sun Z."/>
            <person name="Harris H.M."/>
            <person name="McCann A."/>
            <person name="Guo C."/>
            <person name="Argimon S."/>
            <person name="Zhang W."/>
            <person name="Yang X."/>
            <person name="Jeffery I.B."/>
            <person name="Cooney J.C."/>
            <person name="Kagawa T.F."/>
            <person name="Liu W."/>
            <person name="Song Y."/>
            <person name="Salvetti E."/>
            <person name="Wrobel A."/>
            <person name="Rasinkangas P."/>
            <person name="Parkhill J."/>
            <person name="Rea M.C."/>
            <person name="O'Sullivan O."/>
            <person name="Ritari J."/>
            <person name="Douillard F.P."/>
            <person name="Paul Ross R."/>
            <person name="Yang R."/>
            <person name="Briner A.E."/>
            <person name="Felis G.E."/>
            <person name="de Vos W.M."/>
            <person name="Barrangou R."/>
            <person name="Klaenhammer T.R."/>
            <person name="Caufield P.W."/>
            <person name="Cui Y."/>
            <person name="Zhang H."/>
            <person name="O'Toole P.W."/>
        </authorList>
    </citation>
    <scope>NUCLEOTIDE SEQUENCE [LARGE SCALE GENOMIC DNA]</scope>
    <source>
        <strain evidence="1 2">DSM 23927</strain>
    </source>
</reference>
<organism evidence="1 2">
    <name type="scientific">Lacticaseibacillus brantae DSM 23927</name>
    <dbReference type="NCBI Taxonomy" id="1423727"/>
    <lineage>
        <taxon>Bacteria</taxon>
        <taxon>Bacillati</taxon>
        <taxon>Bacillota</taxon>
        <taxon>Bacilli</taxon>
        <taxon>Lactobacillales</taxon>
        <taxon>Lactobacillaceae</taxon>
        <taxon>Lacticaseibacillus</taxon>
    </lineage>
</organism>
<dbReference type="RefSeq" id="WP_057894257.1">
    <property type="nucleotide sequence ID" value="NZ_AYZQ01000002.1"/>
</dbReference>
<evidence type="ECO:0008006" key="3">
    <source>
        <dbReference type="Google" id="ProtNLM"/>
    </source>
</evidence>
<sequence length="463" mass="52995">MEVNAIFLSQFELTELQLYALLCQNPDLPIQVAAQNLDMQYGYVYRAYRKLKAEITRQTGTSKIKHWPQLLSPVAFGQHLFRESRLYRYLMDVRLAQKQDTRDFLIHADWSESSLRRRLNDLYEIEKQLGIEIHVGKQIVGSPIAIAHFFDFVVQLGGEQLSDYVPESPAGAELLTRLLFKDDELPAELIEHYRAWISVFLLFASPEQTRLKSTIGLNLLLSTEELHEASHIFPAYRYSEFIAMINQLWLWIHLGAEVFNAGRLNPAHRMRRLRPIYGQVYTVDVGDLIRLIQDEAIVVISEIQAQALLNLSVQVLLFRILPLSVRPVVVDNPGAQKVAFNLFSRLQAQFQDEKFIEHQTTLAAITLIAQIFIQAPIQTYLSPRLSANALAAIEQILPREFRIELAEVAELPQNSPGLFISPTDDQLDANHNQIVVFCWGALVPVKFNQMQLIDVLGQILMTR</sequence>
<dbReference type="EMBL" id="AYZQ01000002">
    <property type="protein sequence ID" value="KRM71982.1"/>
    <property type="molecule type" value="Genomic_DNA"/>
</dbReference>
<dbReference type="PATRIC" id="fig|1423727.3.peg.970"/>
<name>A0A0R2AX28_9LACO</name>
<evidence type="ECO:0000313" key="1">
    <source>
        <dbReference type="EMBL" id="KRM71982.1"/>
    </source>
</evidence>
<accession>A0A0R2AX28</accession>
<protein>
    <recommendedName>
        <fullName evidence="3">Mga helix-turn-helix domain-containing protein</fullName>
    </recommendedName>
</protein>